<dbReference type="Proteomes" id="UP000016666">
    <property type="component" value="Chromosome 1"/>
</dbReference>
<reference evidence="2" key="2">
    <citation type="submission" date="2025-08" db="UniProtKB">
        <authorList>
            <consortium name="Ensembl"/>
        </authorList>
    </citation>
    <scope>IDENTIFICATION</scope>
</reference>
<keyword evidence="1" id="KW-0472">Membrane</keyword>
<name>A0A493T7H4_ANAPP</name>
<proteinExistence type="predicted"/>
<evidence type="ECO:0000313" key="2">
    <source>
        <dbReference type="Ensembl" id="ENSAPLP00000021663.1"/>
    </source>
</evidence>
<keyword evidence="1" id="KW-0812">Transmembrane</keyword>
<protein>
    <submittedName>
        <fullName evidence="2">Uncharacterized protein</fullName>
    </submittedName>
</protein>
<sequence>IFEVSILWIYLFIYLFISRSWVSQAQGEKSFTTSICFLTLTRQSKIYHHLVLENNTTKDVTKKAFKTFQLNSTFFFFFFFPYINVELTKIQLFGTVCWVH</sequence>
<evidence type="ECO:0000313" key="3">
    <source>
        <dbReference type="Proteomes" id="UP000016666"/>
    </source>
</evidence>
<evidence type="ECO:0000256" key="1">
    <source>
        <dbReference type="SAM" id="Phobius"/>
    </source>
</evidence>
<keyword evidence="1" id="KW-1133">Transmembrane helix</keyword>
<reference evidence="2 3" key="1">
    <citation type="submission" date="2017-10" db="EMBL/GenBank/DDBJ databases">
        <title>A new Pekin duck reference genome.</title>
        <authorList>
            <person name="Hou Z.-C."/>
            <person name="Zhou Z.-K."/>
            <person name="Zhu F."/>
            <person name="Hou S.-S."/>
        </authorList>
    </citation>
    <scope>NUCLEOTIDE SEQUENCE [LARGE SCALE GENOMIC DNA]</scope>
</reference>
<accession>A0A493T7H4</accession>
<keyword evidence="3" id="KW-1185">Reference proteome</keyword>
<organism evidence="2 3">
    <name type="scientific">Anas platyrhynchos platyrhynchos</name>
    <name type="common">Northern mallard</name>
    <dbReference type="NCBI Taxonomy" id="8840"/>
    <lineage>
        <taxon>Eukaryota</taxon>
        <taxon>Metazoa</taxon>
        <taxon>Chordata</taxon>
        <taxon>Craniata</taxon>
        <taxon>Vertebrata</taxon>
        <taxon>Euteleostomi</taxon>
        <taxon>Archelosauria</taxon>
        <taxon>Archosauria</taxon>
        <taxon>Dinosauria</taxon>
        <taxon>Saurischia</taxon>
        <taxon>Theropoda</taxon>
        <taxon>Coelurosauria</taxon>
        <taxon>Aves</taxon>
        <taxon>Neognathae</taxon>
        <taxon>Galloanserae</taxon>
        <taxon>Anseriformes</taxon>
        <taxon>Anatidae</taxon>
        <taxon>Anatinae</taxon>
        <taxon>Anas</taxon>
    </lineage>
</organism>
<reference evidence="2" key="3">
    <citation type="submission" date="2025-09" db="UniProtKB">
        <authorList>
            <consortium name="Ensembl"/>
        </authorList>
    </citation>
    <scope>IDENTIFICATION</scope>
</reference>
<dbReference type="AlphaFoldDB" id="A0A493T7H4"/>
<feature type="transmembrane region" description="Helical" evidence="1">
    <location>
        <begin position="6"/>
        <end position="22"/>
    </location>
</feature>
<dbReference type="Ensembl" id="ENSAPLT00000034220.1">
    <property type="protein sequence ID" value="ENSAPLP00000021663.1"/>
    <property type="gene ID" value="ENSAPLG00000026412.1"/>
</dbReference>